<organism evidence="1 2">
    <name type="scientific">Photobacterium aphoticum</name>
    <dbReference type="NCBI Taxonomy" id="754436"/>
    <lineage>
        <taxon>Bacteria</taxon>
        <taxon>Pseudomonadati</taxon>
        <taxon>Pseudomonadota</taxon>
        <taxon>Gammaproteobacteria</taxon>
        <taxon>Vibrionales</taxon>
        <taxon>Vibrionaceae</taxon>
        <taxon>Photobacterium</taxon>
    </lineage>
</organism>
<comment type="caution">
    <text evidence="1">The sequence shown here is derived from an EMBL/GenBank/DDBJ whole genome shotgun (WGS) entry which is preliminary data.</text>
</comment>
<dbReference type="Proteomes" id="UP000036426">
    <property type="component" value="Unassembled WGS sequence"/>
</dbReference>
<dbReference type="PANTHER" id="PTHR40267:SF1">
    <property type="entry name" value="BLR3294 PROTEIN"/>
    <property type="match status" value="1"/>
</dbReference>
<gene>
    <name evidence="1" type="ORF">ABT58_19140</name>
</gene>
<dbReference type="PIRSF" id="PIRSF015736">
    <property type="entry name" value="MI"/>
    <property type="match status" value="1"/>
</dbReference>
<dbReference type="OrthoDB" id="483160at2"/>
<evidence type="ECO:0000313" key="2">
    <source>
        <dbReference type="Proteomes" id="UP000036426"/>
    </source>
</evidence>
<name>A0A0J1GHD0_9GAMM</name>
<dbReference type="PATRIC" id="fig|754436.4.peg.4052"/>
<dbReference type="PANTHER" id="PTHR40267">
    <property type="entry name" value="BLR3294 PROTEIN"/>
    <property type="match status" value="1"/>
</dbReference>
<protein>
    <submittedName>
        <fullName evidence="1">Asp/Glu racemase</fullName>
    </submittedName>
</protein>
<evidence type="ECO:0000313" key="1">
    <source>
        <dbReference type="EMBL" id="KLU99127.1"/>
    </source>
</evidence>
<dbReference type="InterPro" id="IPR053714">
    <property type="entry name" value="Iso_Racemase_Enz_sf"/>
</dbReference>
<accession>A0A0J1GHD0</accession>
<dbReference type="InterPro" id="IPR026286">
    <property type="entry name" value="MaiA/AMDase"/>
</dbReference>
<dbReference type="AlphaFoldDB" id="A0A0J1GHD0"/>
<dbReference type="Pfam" id="PF17645">
    <property type="entry name" value="Amdase"/>
    <property type="match status" value="1"/>
</dbReference>
<reference evidence="1 2" key="1">
    <citation type="submission" date="2015-05" db="EMBL/GenBank/DDBJ databases">
        <title>Photobacterium galathea sp. nov.</title>
        <authorList>
            <person name="Machado H."/>
            <person name="Gram L."/>
        </authorList>
    </citation>
    <scope>NUCLEOTIDE SEQUENCE [LARGE SCALE GENOMIC DNA]</scope>
    <source>
        <strain evidence="1 2">DSM 25995</strain>
    </source>
</reference>
<dbReference type="EMBL" id="LDOV01000037">
    <property type="protein sequence ID" value="KLU99127.1"/>
    <property type="molecule type" value="Genomic_DNA"/>
</dbReference>
<dbReference type="Gene3D" id="3.40.50.12500">
    <property type="match status" value="1"/>
</dbReference>
<proteinExistence type="predicted"/>
<keyword evidence="2" id="KW-1185">Reference proteome</keyword>
<dbReference type="RefSeq" id="WP_047876046.1">
    <property type="nucleotide sequence ID" value="NZ_BMYC01000006.1"/>
</dbReference>
<sequence length="276" mass="30059">MNSIEDFKQFEVPLTYEAAPRINRTHIGLVQLSTDHSLEMDWAKLLGTQAAVFSSRVFYSSEMTPEALDRIANGISEASDLIAYGLPMDVMAFGCTSASIIIGEERVAGLLTQNRGDIPATNPWTAAQAAFKHLGAKKIAVFSPYPTDVNFPLYQQLTNAGFEVVVLGSLGIERDTDITTVSKQSMLDALEKILPNSGADLVFMSCTNLRVLDHIQEIEDRFNIPVVCSNSAMFWHAMHLTGKAASCPGYGHLLNLGTTTPVDLDRIMNTDAEATA</sequence>